<dbReference type="Pfam" id="PF13601">
    <property type="entry name" value="HTH_34"/>
    <property type="match status" value="1"/>
</dbReference>
<dbReference type="InterPro" id="IPR036390">
    <property type="entry name" value="WH_DNA-bd_sf"/>
</dbReference>
<dbReference type="InterPro" id="IPR027395">
    <property type="entry name" value="WH_DNA-bd_dom"/>
</dbReference>
<reference evidence="2 3" key="1">
    <citation type="submission" date="2019-10" db="EMBL/GenBank/DDBJ databases">
        <title>Rubrobacter sp nov SCSIO 52090 isolated from a deep-sea sediment in the South China Sea.</title>
        <authorList>
            <person name="Chen R.W."/>
        </authorList>
    </citation>
    <scope>NUCLEOTIDE SEQUENCE [LARGE SCALE GENOMIC DNA]</scope>
    <source>
        <strain evidence="2 3">SCSIO 52909</strain>
    </source>
</reference>
<dbReference type="Gene3D" id="1.10.10.10">
    <property type="entry name" value="Winged helix-like DNA-binding domain superfamily/Winged helix DNA-binding domain"/>
    <property type="match status" value="1"/>
</dbReference>
<proteinExistence type="predicted"/>
<keyword evidence="3" id="KW-1185">Reference proteome</keyword>
<dbReference type="SUPFAM" id="SSF46785">
    <property type="entry name" value="Winged helix' DNA-binding domain"/>
    <property type="match status" value="1"/>
</dbReference>
<evidence type="ECO:0000259" key="1">
    <source>
        <dbReference type="Pfam" id="PF13601"/>
    </source>
</evidence>
<evidence type="ECO:0000313" key="3">
    <source>
        <dbReference type="Proteomes" id="UP000501452"/>
    </source>
</evidence>
<dbReference type="PANTHER" id="PTHR37318">
    <property type="entry name" value="BSL7504 PROTEIN"/>
    <property type="match status" value="1"/>
</dbReference>
<evidence type="ECO:0000313" key="2">
    <source>
        <dbReference type="EMBL" id="QIN83858.1"/>
    </source>
</evidence>
<accession>A0A6G8QBP1</accession>
<organism evidence="2 3">
    <name type="scientific">Rubrobacter tropicus</name>
    <dbReference type="NCBI Taxonomy" id="2653851"/>
    <lineage>
        <taxon>Bacteria</taxon>
        <taxon>Bacillati</taxon>
        <taxon>Actinomycetota</taxon>
        <taxon>Rubrobacteria</taxon>
        <taxon>Rubrobacterales</taxon>
        <taxon>Rubrobacteraceae</taxon>
        <taxon>Rubrobacter</taxon>
    </lineage>
</organism>
<name>A0A6G8QBP1_9ACTN</name>
<dbReference type="Proteomes" id="UP000501452">
    <property type="component" value="Chromosome"/>
</dbReference>
<dbReference type="KEGG" id="rub:GBA63_15345"/>
<feature type="domain" description="Winged helix DNA-binding" evidence="1">
    <location>
        <begin position="20"/>
        <end position="97"/>
    </location>
</feature>
<dbReference type="RefSeq" id="WP_166177506.1">
    <property type="nucleotide sequence ID" value="NZ_CP045119.1"/>
</dbReference>
<sequence length="121" mass="13438">MPEPFEELAGLDRLIHEPARLAVMTALAASNGADFLFLQRLTGLTKGNLSSHLSKLENAEMVKIRKQFVGKTPNTFVTATKKGRNAIDEHWSRLEKLRGSAVVWHEGPKPDDGFRSRDGGR</sequence>
<dbReference type="PANTHER" id="PTHR37318:SF1">
    <property type="entry name" value="BSL7504 PROTEIN"/>
    <property type="match status" value="1"/>
</dbReference>
<protein>
    <submittedName>
        <fullName evidence="2">ArsR family transcriptional regulator</fullName>
    </submittedName>
</protein>
<gene>
    <name evidence="2" type="ORF">GBA63_15345</name>
</gene>
<dbReference type="EMBL" id="CP045119">
    <property type="protein sequence ID" value="QIN83858.1"/>
    <property type="molecule type" value="Genomic_DNA"/>
</dbReference>
<dbReference type="InterPro" id="IPR036388">
    <property type="entry name" value="WH-like_DNA-bd_sf"/>
</dbReference>
<dbReference type="AlphaFoldDB" id="A0A6G8QBP1"/>